<feature type="domain" description="Nucleoside transporter/FeoB GTPase Gate" evidence="2">
    <location>
        <begin position="45"/>
        <end position="145"/>
    </location>
</feature>
<organism evidence="3 4">
    <name type="scientific">Congzhengia minquanensis</name>
    <dbReference type="NCBI Taxonomy" id="2763657"/>
    <lineage>
        <taxon>Bacteria</taxon>
        <taxon>Bacillati</taxon>
        <taxon>Bacillota</taxon>
        <taxon>Clostridia</taxon>
        <taxon>Eubacteriales</taxon>
        <taxon>Oscillospiraceae</taxon>
        <taxon>Congzhengia</taxon>
    </lineage>
</organism>
<name>A0A926DJL3_9FIRM</name>
<dbReference type="Proteomes" id="UP000611762">
    <property type="component" value="Unassembled WGS sequence"/>
</dbReference>
<dbReference type="AlphaFoldDB" id="A0A926DJL3"/>
<accession>A0A926DJL3</accession>
<reference evidence="3" key="1">
    <citation type="submission" date="2020-08" db="EMBL/GenBank/DDBJ databases">
        <title>Genome public.</title>
        <authorList>
            <person name="Liu C."/>
            <person name="Sun Q."/>
        </authorList>
    </citation>
    <scope>NUCLEOTIDE SEQUENCE</scope>
    <source>
        <strain evidence="3">H8</strain>
    </source>
</reference>
<dbReference type="RefSeq" id="WP_177678224.1">
    <property type="nucleotide sequence ID" value="NZ_JACRSU010000001.1"/>
</dbReference>
<evidence type="ECO:0000256" key="1">
    <source>
        <dbReference type="SAM" id="Phobius"/>
    </source>
</evidence>
<evidence type="ECO:0000313" key="3">
    <source>
        <dbReference type="EMBL" id="MBC8540128.1"/>
    </source>
</evidence>
<feature type="transmembrane region" description="Helical" evidence="1">
    <location>
        <begin position="152"/>
        <end position="174"/>
    </location>
</feature>
<sequence>MLAQKISILIMPFIFISILGYALFKKVRVFDVFLNGASNGLRSAVSILPALVGLICAISMLRASGALDFLETLLSPLLSKIGMPPDVLPLALLKPVSGSGALAMVKDIFDANGPDSFAGKVASVMLGSSETTFYTLAVYYGAVKIKDSRYTVSAAVIADLVGVFAAVFLCGMIYSH</sequence>
<dbReference type="Pfam" id="PF07670">
    <property type="entry name" value="Gate"/>
    <property type="match status" value="1"/>
</dbReference>
<dbReference type="InterPro" id="IPR011642">
    <property type="entry name" value="Gate_dom"/>
</dbReference>
<feature type="transmembrane region" description="Helical" evidence="1">
    <location>
        <begin position="6"/>
        <end position="24"/>
    </location>
</feature>
<keyword evidence="4" id="KW-1185">Reference proteome</keyword>
<dbReference type="PANTHER" id="PTHR35793">
    <property type="entry name" value="INNER MEMBRANE PROTEIN YJIG"/>
    <property type="match status" value="1"/>
</dbReference>
<dbReference type="PANTHER" id="PTHR35793:SF2">
    <property type="entry name" value="INNER MEMBRANE PROTEIN YJIG"/>
    <property type="match status" value="1"/>
</dbReference>
<keyword evidence="1" id="KW-0472">Membrane</keyword>
<feature type="transmembrane region" description="Helical" evidence="1">
    <location>
        <begin position="45"/>
        <end position="67"/>
    </location>
</feature>
<dbReference type="EMBL" id="JACRSU010000001">
    <property type="protein sequence ID" value="MBC8540128.1"/>
    <property type="molecule type" value="Genomic_DNA"/>
</dbReference>
<keyword evidence="1" id="KW-1133">Transmembrane helix</keyword>
<dbReference type="InterPro" id="IPR052549">
    <property type="entry name" value="SpmB"/>
</dbReference>
<feature type="transmembrane region" description="Helical" evidence="1">
    <location>
        <begin position="117"/>
        <end position="140"/>
    </location>
</feature>
<keyword evidence="1" id="KW-0812">Transmembrane</keyword>
<gene>
    <name evidence="3" type="ORF">H8698_03950</name>
</gene>
<evidence type="ECO:0000313" key="4">
    <source>
        <dbReference type="Proteomes" id="UP000611762"/>
    </source>
</evidence>
<proteinExistence type="predicted"/>
<protein>
    <submittedName>
        <fullName evidence="3">Spore maturation protein</fullName>
    </submittedName>
</protein>
<dbReference type="GO" id="GO:0005886">
    <property type="term" value="C:plasma membrane"/>
    <property type="evidence" value="ECO:0007669"/>
    <property type="project" value="TreeGrafter"/>
</dbReference>
<evidence type="ECO:0000259" key="2">
    <source>
        <dbReference type="Pfam" id="PF07670"/>
    </source>
</evidence>
<comment type="caution">
    <text evidence="3">The sequence shown here is derived from an EMBL/GenBank/DDBJ whole genome shotgun (WGS) entry which is preliminary data.</text>
</comment>